<accession>A0ACA9KEL2</accession>
<organism evidence="1 2">
    <name type="scientific">Scutellospora calospora</name>
    <dbReference type="NCBI Taxonomy" id="85575"/>
    <lineage>
        <taxon>Eukaryota</taxon>
        <taxon>Fungi</taxon>
        <taxon>Fungi incertae sedis</taxon>
        <taxon>Mucoromycota</taxon>
        <taxon>Glomeromycotina</taxon>
        <taxon>Glomeromycetes</taxon>
        <taxon>Diversisporales</taxon>
        <taxon>Gigasporaceae</taxon>
        <taxon>Scutellospora</taxon>
    </lineage>
</organism>
<gene>
    <name evidence="1" type="ORF">SCALOS_LOCUS1945</name>
</gene>
<proteinExistence type="predicted"/>
<evidence type="ECO:0000313" key="1">
    <source>
        <dbReference type="EMBL" id="CAG8469050.1"/>
    </source>
</evidence>
<dbReference type="Proteomes" id="UP000789860">
    <property type="component" value="Unassembled WGS sequence"/>
</dbReference>
<reference evidence="1" key="1">
    <citation type="submission" date="2021-06" db="EMBL/GenBank/DDBJ databases">
        <authorList>
            <person name="Kallberg Y."/>
            <person name="Tangrot J."/>
            <person name="Rosling A."/>
        </authorList>
    </citation>
    <scope>NUCLEOTIDE SEQUENCE</scope>
    <source>
        <strain evidence="1">AU212A</strain>
    </source>
</reference>
<dbReference type="EMBL" id="CAJVPM010001561">
    <property type="protein sequence ID" value="CAG8469050.1"/>
    <property type="molecule type" value="Genomic_DNA"/>
</dbReference>
<sequence>MRKDLDKWIVEQGRTETTHQLTRNEKRSSLTGDQLSSRSNLRNVPQKENQVEGSTYAEPQNIPKDTQQVEPIQSGSVREQAQHSITNLVSSSNRYDNRLTSSPTDKEPLTPRPDIRHHTSTENKVSNSLDYIVSLGDNDHVLLITLTKKTAFLYALSSACHPSDLAQLDLTTIRFIQNGITIECINLKEVNIAIGYRINKKCTKKIFIGKYQESTELYPATTLQHYMTRTEELQHSEDQKTVLFLSNVGFHKPAVVDTIAN</sequence>
<name>A0ACA9KEL2_9GLOM</name>
<evidence type="ECO:0000313" key="2">
    <source>
        <dbReference type="Proteomes" id="UP000789860"/>
    </source>
</evidence>
<comment type="caution">
    <text evidence="1">The sequence shown here is derived from an EMBL/GenBank/DDBJ whole genome shotgun (WGS) entry which is preliminary data.</text>
</comment>
<keyword evidence="2" id="KW-1185">Reference proteome</keyword>
<protein>
    <submittedName>
        <fullName evidence="1">5139_t:CDS:1</fullName>
    </submittedName>
</protein>